<dbReference type="PROSITE" id="PS50013">
    <property type="entry name" value="CHROMO_2"/>
    <property type="match status" value="1"/>
</dbReference>
<comment type="caution">
    <text evidence="2">The sequence shown here is derived from an EMBL/GenBank/DDBJ whole genome shotgun (WGS) entry which is preliminary data.</text>
</comment>
<accession>A0A7Z0MNN4</accession>
<gene>
    <name evidence="2" type="ORF">H0A75_02825</name>
</gene>
<dbReference type="SUPFAM" id="SSF54160">
    <property type="entry name" value="Chromo domain-like"/>
    <property type="match status" value="1"/>
</dbReference>
<dbReference type="InterPro" id="IPR000953">
    <property type="entry name" value="Chromo/chromo_shadow_dom"/>
</dbReference>
<proteinExistence type="predicted"/>
<dbReference type="Pfam" id="PF00385">
    <property type="entry name" value="Chromo"/>
    <property type="match status" value="1"/>
</dbReference>
<organism evidence="2 3">
    <name type="scientific">Candidatus Methanofishera endochildressiae</name>
    <dbReference type="NCBI Taxonomy" id="2738884"/>
    <lineage>
        <taxon>Bacteria</taxon>
        <taxon>Pseudomonadati</taxon>
        <taxon>Pseudomonadota</taxon>
        <taxon>Gammaproteobacteria</taxon>
        <taxon>Candidatus Methanofishera</taxon>
    </lineage>
</organism>
<reference evidence="2 3" key="1">
    <citation type="submission" date="2020-05" db="EMBL/GenBank/DDBJ databases">
        <title>Horizontal transmission and recombination maintain forever young bacterial symbiont genomes.</title>
        <authorList>
            <person name="Russell S.L."/>
            <person name="Pepper-Tunick E."/>
            <person name="Svedberg J."/>
            <person name="Byrne A."/>
            <person name="Ruelas Castillo J."/>
            <person name="Vollmers C."/>
            <person name="Beinart R.A."/>
            <person name="Corbett-Detig R."/>
        </authorList>
    </citation>
    <scope>NUCLEOTIDE SEQUENCE [LARGE SCALE GENOMIC DNA]</scope>
    <source>
        <strain evidence="2">4727-3</strain>
    </source>
</reference>
<dbReference type="Gene3D" id="2.40.50.40">
    <property type="match status" value="1"/>
</dbReference>
<protein>
    <recommendedName>
        <fullName evidence="1">Chromo domain-containing protein</fullName>
    </recommendedName>
</protein>
<name>A0A7Z0MNN4_9GAMM</name>
<dbReference type="EMBL" id="JACCHS010000033">
    <property type="protein sequence ID" value="NYT46730.1"/>
    <property type="molecule type" value="Genomic_DNA"/>
</dbReference>
<dbReference type="AlphaFoldDB" id="A0A7Z0MNN4"/>
<feature type="domain" description="Chromo" evidence="1">
    <location>
        <begin position="1"/>
        <end position="31"/>
    </location>
</feature>
<evidence type="ECO:0000313" key="2">
    <source>
        <dbReference type="EMBL" id="NYT46730.1"/>
    </source>
</evidence>
<sequence>MQYLVKWLGYPDTFNSWIFKQDLQKRVTLPK</sequence>
<evidence type="ECO:0000259" key="1">
    <source>
        <dbReference type="PROSITE" id="PS50013"/>
    </source>
</evidence>
<dbReference type="InterPro" id="IPR016197">
    <property type="entry name" value="Chromo-like_dom_sf"/>
</dbReference>
<dbReference type="Proteomes" id="UP000537890">
    <property type="component" value="Unassembled WGS sequence"/>
</dbReference>
<dbReference type="InterPro" id="IPR023780">
    <property type="entry name" value="Chromo_domain"/>
</dbReference>
<evidence type="ECO:0000313" key="3">
    <source>
        <dbReference type="Proteomes" id="UP000537890"/>
    </source>
</evidence>